<feature type="transmembrane region" description="Helical" evidence="1">
    <location>
        <begin position="92"/>
        <end position="112"/>
    </location>
</feature>
<feature type="transmembrane region" description="Helical" evidence="1">
    <location>
        <begin position="15"/>
        <end position="36"/>
    </location>
</feature>
<dbReference type="EMBL" id="JALJOU010000087">
    <property type="protein sequence ID" value="KAK9822472.1"/>
    <property type="molecule type" value="Genomic_DNA"/>
</dbReference>
<keyword evidence="1" id="KW-0812">Transmembrane</keyword>
<organism evidence="2 3">
    <name type="scientific">Elliptochloris bilobata</name>
    <dbReference type="NCBI Taxonomy" id="381761"/>
    <lineage>
        <taxon>Eukaryota</taxon>
        <taxon>Viridiplantae</taxon>
        <taxon>Chlorophyta</taxon>
        <taxon>core chlorophytes</taxon>
        <taxon>Trebouxiophyceae</taxon>
        <taxon>Trebouxiophyceae incertae sedis</taxon>
        <taxon>Elliptochloris clade</taxon>
        <taxon>Elliptochloris</taxon>
    </lineage>
</organism>
<dbReference type="AlphaFoldDB" id="A0AAW1QM42"/>
<gene>
    <name evidence="2" type="ORF">WJX81_006311</name>
</gene>
<evidence type="ECO:0000313" key="2">
    <source>
        <dbReference type="EMBL" id="KAK9822472.1"/>
    </source>
</evidence>
<reference evidence="2 3" key="1">
    <citation type="journal article" date="2024" name="Nat. Commun.">
        <title>Phylogenomics reveals the evolutionary origins of lichenization in chlorophyte algae.</title>
        <authorList>
            <person name="Puginier C."/>
            <person name="Libourel C."/>
            <person name="Otte J."/>
            <person name="Skaloud P."/>
            <person name="Haon M."/>
            <person name="Grisel S."/>
            <person name="Petersen M."/>
            <person name="Berrin J.G."/>
            <person name="Delaux P.M."/>
            <person name="Dal Grande F."/>
            <person name="Keller J."/>
        </authorList>
    </citation>
    <scope>NUCLEOTIDE SEQUENCE [LARGE SCALE GENOMIC DNA]</scope>
    <source>
        <strain evidence="2 3">SAG 245.80</strain>
    </source>
</reference>
<dbReference type="GO" id="GO:0016020">
    <property type="term" value="C:membrane"/>
    <property type="evidence" value="ECO:0007669"/>
    <property type="project" value="TreeGrafter"/>
</dbReference>
<evidence type="ECO:0000313" key="3">
    <source>
        <dbReference type="Proteomes" id="UP001445335"/>
    </source>
</evidence>
<comment type="caution">
    <text evidence="2">The sequence shown here is derived from an EMBL/GenBank/DDBJ whole genome shotgun (WGS) entry which is preliminary data.</text>
</comment>
<protein>
    <submittedName>
        <fullName evidence="2">Uncharacterized protein</fullName>
    </submittedName>
</protein>
<dbReference type="Proteomes" id="UP001445335">
    <property type="component" value="Unassembled WGS sequence"/>
</dbReference>
<evidence type="ECO:0000256" key="1">
    <source>
        <dbReference type="SAM" id="Phobius"/>
    </source>
</evidence>
<feature type="transmembrane region" description="Helical" evidence="1">
    <location>
        <begin position="213"/>
        <end position="237"/>
    </location>
</feature>
<keyword evidence="1" id="KW-0472">Membrane</keyword>
<feature type="transmembrane region" description="Helical" evidence="1">
    <location>
        <begin position="133"/>
        <end position="159"/>
    </location>
</feature>
<feature type="transmembrane region" description="Helical" evidence="1">
    <location>
        <begin position="249"/>
        <end position="269"/>
    </location>
</feature>
<keyword evidence="1" id="KW-1133">Transmembrane helix</keyword>
<dbReference type="PANTHER" id="PTHR12242">
    <property type="entry name" value="OS02G0130600 PROTEIN-RELATED"/>
    <property type="match status" value="1"/>
</dbReference>
<feature type="transmembrane region" description="Helical" evidence="1">
    <location>
        <begin position="179"/>
        <end position="201"/>
    </location>
</feature>
<feature type="transmembrane region" description="Helical" evidence="1">
    <location>
        <begin position="66"/>
        <end position="86"/>
    </location>
</feature>
<dbReference type="PANTHER" id="PTHR12242:SF22">
    <property type="entry name" value="OS02G0130600 PROTEIN"/>
    <property type="match status" value="1"/>
</dbReference>
<proteinExistence type="predicted"/>
<name>A0AAW1QM42_9CHLO</name>
<accession>A0AAW1QM42</accession>
<sequence length="285" mass="31977">MPSFFLEPDRAEPHIPASVLAVVAFGFSTSAFLIGIQPWSKTPRGAWDIPADAITRCSIGSPHVLLTYRALLFCYCLGLGVSQTVTRGVWVFAYYTMWCWWALVAYFGLATLASLRAVGQERSPLRGATLDRLGYTVVVLFHLILTTTAMVDVFTWGLLVPMLAANPDPVKVAHAHEMFYNFFSYNTHGANSLFAIGELLLNSIPFVPHLMGYVGFWTSAFGIWAFSVFRVTGMWLYPFLDASRPWAPFAYAGIYAASWVLFGLVALQFRARAWLFRHRRALKHD</sequence>
<keyword evidence="3" id="KW-1185">Reference proteome</keyword>